<keyword evidence="2" id="KW-0472">Membrane</keyword>
<name>A0A654FL35_ARATH</name>
<protein>
    <recommendedName>
        <fullName evidence="6">Insulin-induced protein</fullName>
    </recommendedName>
</protein>
<dbReference type="EMBL" id="CACRSJ010000109">
    <property type="protein sequence ID" value="VYS61551.1"/>
    <property type="molecule type" value="Genomic_DNA"/>
</dbReference>
<feature type="signal peptide" evidence="3">
    <location>
        <begin position="1"/>
        <end position="26"/>
    </location>
</feature>
<dbReference type="Proteomes" id="UP000426265">
    <property type="component" value="Unassembled WGS sequence"/>
</dbReference>
<keyword evidence="3" id="KW-0732">Signal</keyword>
<evidence type="ECO:0000313" key="4">
    <source>
        <dbReference type="EMBL" id="VYS61551.1"/>
    </source>
</evidence>
<feature type="transmembrane region" description="Helical" evidence="2">
    <location>
        <begin position="310"/>
        <end position="329"/>
    </location>
</feature>
<organism evidence="4 5">
    <name type="scientific">Arabidopsis thaliana</name>
    <name type="common">Mouse-ear cress</name>
    <dbReference type="NCBI Taxonomy" id="3702"/>
    <lineage>
        <taxon>Eukaryota</taxon>
        <taxon>Viridiplantae</taxon>
        <taxon>Streptophyta</taxon>
        <taxon>Embryophyta</taxon>
        <taxon>Tracheophyta</taxon>
        <taxon>Spermatophyta</taxon>
        <taxon>Magnoliopsida</taxon>
        <taxon>eudicotyledons</taxon>
        <taxon>Gunneridae</taxon>
        <taxon>Pentapetalae</taxon>
        <taxon>rosids</taxon>
        <taxon>malvids</taxon>
        <taxon>Brassicales</taxon>
        <taxon>Brassicaceae</taxon>
        <taxon>Camelineae</taxon>
        <taxon>Arabidopsis</taxon>
    </lineage>
</organism>
<reference evidence="4 5" key="1">
    <citation type="submission" date="2019-11" db="EMBL/GenBank/DDBJ databases">
        <authorList>
            <person name="Jiao W.-B."/>
            <person name="Schneeberger K."/>
        </authorList>
    </citation>
    <scope>NUCLEOTIDE SEQUENCE [LARGE SCALE GENOMIC DNA]</scope>
    <source>
        <strain evidence="5">cv. An-1</strain>
    </source>
</reference>
<feature type="transmembrane region" description="Helical" evidence="2">
    <location>
        <begin position="187"/>
        <end position="207"/>
    </location>
</feature>
<dbReference type="AlphaFoldDB" id="A0A654FL35"/>
<feature type="transmembrane region" description="Helical" evidence="2">
    <location>
        <begin position="141"/>
        <end position="161"/>
    </location>
</feature>
<accession>A0A654FL35</accession>
<evidence type="ECO:0000256" key="1">
    <source>
        <dbReference type="SAM" id="MobiDB-lite"/>
    </source>
</evidence>
<feature type="transmembrane region" description="Helical" evidence="2">
    <location>
        <begin position="277"/>
        <end position="298"/>
    </location>
</feature>
<feature type="compositionally biased region" description="Polar residues" evidence="1">
    <location>
        <begin position="95"/>
        <end position="108"/>
    </location>
</feature>
<keyword evidence="2" id="KW-0812">Transmembrane</keyword>
<feature type="chain" id="PRO_5025025869" description="Insulin-induced protein" evidence="3">
    <location>
        <begin position="27"/>
        <end position="351"/>
    </location>
</feature>
<dbReference type="PANTHER" id="PTHR36774:SF1">
    <property type="entry name" value="INSULIN-INDUCED PROTEIN"/>
    <property type="match status" value="1"/>
</dbReference>
<evidence type="ECO:0000256" key="2">
    <source>
        <dbReference type="SAM" id="Phobius"/>
    </source>
</evidence>
<gene>
    <name evidence="4" type="ORF">AN1_LOCUS16981</name>
</gene>
<dbReference type="ExpressionAtlas" id="A0A654FL35">
    <property type="expression patterns" value="baseline and differential"/>
</dbReference>
<dbReference type="PANTHER" id="PTHR36774">
    <property type="entry name" value="INSULIN-INDUCED PROTEIN"/>
    <property type="match status" value="1"/>
</dbReference>
<proteinExistence type="predicted"/>
<evidence type="ECO:0000313" key="5">
    <source>
        <dbReference type="Proteomes" id="UP000426265"/>
    </source>
</evidence>
<feature type="region of interest" description="Disordered" evidence="1">
    <location>
        <begin position="95"/>
        <end position="114"/>
    </location>
</feature>
<evidence type="ECO:0000256" key="3">
    <source>
        <dbReference type="SAM" id="SignalP"/>
    </source>
</evidence>
<keyword evidence="2" id="KW-1133">Transmembrane helix</keyword>
<sequence>MVEQEIIFSYLVFLLQWFQYSGPYSAQPYNPSQLPMELQEQYVLAAQYQQLSMEQQQNQIIGQATHLSSQLPIMMNQTTNPTQLNQKQHVTAHSQCSRSTISSPSTTLIKPLKRNGPNRSPVRKILCLSQRKQSKTSTGKSWIVPVSLSLFGSGFVLGPLLDGIHSRVDLVVYQNGAFQIGPLHTNIWVPFLLGLFYCTVGLLQLLLDETTSASPPRGSLDKTVISLLALMFFLELSAEMYKAGVSDNIEAYILFALAEFIWFSLDRTWICFTIATLLGVACPLAEIPIMQFFHLWYYPEANIEIFGQGLVTWTTTCYFVYTPFLINLARWLRTVMERTTIEVDISSNKEQ</sequence>
<evidence type="ECO:0008006" key="6">
    <source>
        <dbReference type="Google" id="ProtNLM"/>
    </source>
</evidence>